<comment type="caution">
    <text evidence="6">The sequence shown here is derived from an EMBL/GenBank/DDBJ whole genome shotgun (WGS) entry which is preliminary data.</text>
</comment>
<dbReference type="InterPro" id="IPR011333">
    <property type="entry name" value="SKP1/BTB/POZ_sf"/>
</dbReference>
<keyword evidence="7" id="KW-1185">Reference proteome</keyword>
<comment type="function">
    <text evidence="3">Essential component of the SCF (SKP1-CUL1-F-box protein) E3 ubiquitin ligase complexes, which mediate the ubiquitination and subsequent proteasomal degradation of target proteins.</text>
</comment>
<dbReference type="GO" id="GO:0006511">
    <property type="term" value="P:ubiquitin-dependent protein catabolic process"/>
    <property type="evidence" value="ECO:0007669"/>
    <property type="project" value="InterPro"/>
</dbReference>
<evidence type="ECO:0000256" key="3">
    <source>
        <dbReference type="PIRNR" id="PIRNR028729"/>
    </source>
</evidence>
<dbReference type="SUPFAM" id="SSF81382">
    <property type="entry name" value="Skp1 dimerisation domain-like"/>
    <property type="match status" value="1"/>
</dbReference>
<dbReference type="Gene3D" id="3.30.710.10">
    <property type="entry name" value="Potassium Channel Kv1.1, Chain A"/>
    <property type="match status" value="1"/>
</dbReference>
<reference evidence="6" key="1">
    <citation type="submission" date="2022-07" db="EMBL/GenBank/DDBJ databases">
        <title>Phylogenomic reconstructions and comparative analyses of Kickxellomycotina fungi.</title>
        <authorList>
            <person name="Reynolds N.K."/>
            <person name="Stajich J.E."/>
            <person name="Barry K."/>
            <person name="Grigoriev I.V."/>
            <person name="Crous P."/>
            <person name="Smith M.E."/>
        </authorList>
    </citation>
    <scope>NUCLEOTIDE SEQUENCE</scope>
    <source>
        <strain evidence="6">NRRL 1565</strain>
    </source>
</reference>
<feature type="domain" description="SKP1 component dimerisation" evidence="4">
    <location>
        <begin position="107"/>
        <end position="143"/>
    </location>
</feature>
<gene>
    <name evidence="6" type="primary">SKP1</name>
    <name evidence="6" type="ORF">H4R20_002077</name>
</gene>
<dbReference type="Proteomes" id="UP001140094">
    <property type="component" value="Unassembled WGS sequence"/>
</dbReference>
<dbReference type="InterPro" id="IPR016072">
    <property type="entry name" value="Skp1_comp_dimer"/>
</dbReference>
<dbReference type="InterPro" id="IPR001232">
    <property type="entry name" value="SKP1-like"/>
</dbReference>
<sequence>MIQLRSSDGRLFTADIKIVSMITLIKNLIEDLGSTNEPLVLPNVRGDILDLVIKYCDYHKDDVRLGEDDLFQDEYIVSAWDRAFMQMEDSTMLQVLNAADYLGIELLVELCCLSIAKIIRELSVDEICLRYGIVDDFTDAQRTHVQALQASVNRIQ</sequence>
<name>A0A9W8HYD3_9FUNG</name>
<dbReference type="PIRSF" id="PIRSF028729">
    <property type="entry name" value="E3_ubiquit_lig_SCF_Skp"/>
    <property type="match status" value="1"/>
</dbReference>
<evidence type="ECO:0000259" key="5">
    <source>
        <dbReference type="Pfam" id="PF03931"/>
    </source>
</evidence>
<proteinExistence type="inferred from homology"/>
<dbReference type="SUPFAM" id="SSF54695">
    <property type="entry name" value="POZ domain"/>
    <property type="match status" value="1"/>
</dbReference>
<dbReference type="PANTHER" id="PTHR11165">
    <property type="entry name" value="SKP1"/>
    <property type="match status" value="1"/>
</dbReference>
<organism evidence="6 7">
    <name type="scientific">Coemansia guatemalensis</name>
    <dbReference type="NCBI Taxonomy" id="2761395"/>
    <lineage>
        <taxon>Eukaryota</taxon>
        <taxon>Fungi</taxon>
        <taxon>Fungi incertae sedis</taxon>
        <taxon>Zoopagomycota</taxon>
        <taxon>Kickxellomycotina</taxon>
        <taxon>Kickxellomycetes</taxon>
        <taxon>Kickxellales</taxon>
        <taxon>Kickxellaceae</taxon>
        <taxon>Coemansia</taxon>
    </lineage>
</organism>
<dbReference type="Pfam" id="PF01466">
    <property type="entry name" value="Skp1"/>
    <property type="match status" value="1"/>
</dbReference>
<dbReference type="OrthoDB" id="2342932at2759"/>
<dbReference type="AlphaFoldDB" id="A0A9W8HYD3"/>
<feature type="domain" description="SKP1 component POZ" evidence="5">
    <location>
        <begin position="1"/>
        <end position="61"/>
    </location>
</feature>
<dbReference type="EMBL" id="JANBUO010000285">
    <property type="protein sequence ID" value="KAJ2805472.1"/>
    <property type="molecule type" value="Genomic_DNA"/>
</dbReference>
<dbReference type="Pfam" id="PF03931">
    <property type="entry name" value="Skp1_POZ"/>
    <property type="match status" value="1"/>
</dbReference>
<dbReference type="InterPro" id="IPR016897">
    <property type="entry name" value="SKP1"/>
</dbReference>
<evidence type="ECO:0000259" key="4">
    <source>
        <dbReference type="Pfam" id="PF01466"/>
    </source>
</evidence>
<accession>A0A9W8HYD3</accession>
<dbReference type="InterPro" id="IPR016073">
    <property type="entry name" value="Skp1_comp_POZ"/>
</dbReference>
<evidence type="ECO:0000256" key="1">
    <source>
        <dbReference type="ARBA" id="ARBA00009993"/>
    </source>
</evidence>
<protein>
    <recommendedName>
        <fullName evidence="3">E3 ubiquitin ligase complex SCF subunit</fullName>
    </recommendedName>
</protein>
<comment type="subunit">
    <text evidence="3">Component of the SCF (SKP1-CUL1-F-box protein) E3 ubiquitin ligase complexes.</text>
</comment>
<dbReference type="CDD" id="cd18322">
    <property type="entry name" value="BTB_POZ_SKP1"/>
    <property type="match status" value="1"/>
</dbReference>
<dbReference type="SMART" id="SM00512">
    <property type="entry name" value="Skp1"/>
    <property type="match status" value="1"/>
</dbReference>
<comment type="similarity">
    <text evidence="1 3">Belongs to the SKP1 family.</text>
</comment>
<evidence type="ECO:0000313" key="6">
    <source>
        <dbReference type="EMBL" id="KAJ2805472.1"/>
    </source>
</evidence>
<comment type="pathway">
    <text evidence="3">Protein modification; protein ubiquitination.</text>
</comment>
<dbReference type="InterPro" id="IPR036296">
    <property type="entry name" value="SKP1-like_dim_sf"/>
</dbReference>
<keyword evidence="2 3" id="KW-0833">Ubl conjugation pathway</keyword>
<evidence type="ECO:0000313" key="7">
    <source>
        <dbReference type="Proteomes" id="UP001140094"/>
    </source>
</evidence>
<evidence type="ECO:0000256" key="2">
    <source>
        <dbReference type="ARBA" id="ARBA00022786"/>
    </source>
</evidence>